<proteinExistence type="inferred from homology"/>
<dbReference type="PANTHER" id="PTHR14428">
    <property type="entry name" value="NUCLEOLAR COMPLEX PROTEIN 3"/>
    <property type="match status" value="1"/>
</dbReference>
<evidence type="ECO:0000256" key="1">
    <source>
        <dbReference type="ARBA" id="ARBA00004604"/>
    </source>
</evidence>
<dbReference type="InterPro" id="IPR016903">
    <property type="entry name" value="Nucleolar_cplx-assoc_3"/>
</dbReference>
<dbReference type="PANTHER" id="PTHR14428:SF5">
    <property type="entry name" value="NUCLEOLAR COMPLEX PROTEIN 3 HOMOLOG"/>
    <property type="match status" value="1"/>
</dbReference>
<feature type="domain" description="Nucleolar complex-associated protein 3 N-terminal" evidence="9">
    <location>
        <begin position="98"/>
        <end position="193"/>
    </location>
</feature>
<dbReference type="GO" id="GO:0005730">
    <property type="term" value="C:nucleolus"/>
    <property type="evidence" value="ECO:0007669"/>
    <property type="project" value="UniProtKB-SubCell"/>
</dbReference>
<evidence type="ECO:0000256" key="2">
    <source>
        <dbReference type="ARBA" id="ARBA00007797"/>
    </source>
</evidence>
<keyword evidence="4" id="KW-0539">Nucleus</keyword>
<evidence type="ECO:0000313" key="12">
    <source>
        <dbReference type="Proteomes" id="UP000274756"/>
    </source>
</evidence>
<dbReference type="WBParaSite" id="DME_0000170701-mRNA-1">
    <property type="protein sequence ID" value="DME_0000170701-mRNA-1"/>
    <property type="gene ID" value="DME_0000170701"/>
</dbReference>
<feature type="coiled-coil region" evidence="7">
    <location>
        <begin position="335"/>
        <end position="369"/>
    </location>
</feature>
<feature type="domain" description="CCAAT-binding factor" evidence="8">
    <location>
        <begin position="436"/>
        <end position="589"/>
    </location>
</feature>
<protein>
    <recommendedName>
        <fullName evidence="6">NOC3-like protein</fullName>
    </recommendedName>
    <alternativeName>
        <fullName evidence="5">Nucleolar complex-associated protein 3-like protein</fullName>
    </alternativeName>
</protein>
<dbReference type="Pfam" id="PF07540">
    <property type="entry name" value="NOC3p"/>
    <property type="match status" value="1"/>
</dbReference>
<dbReference type="AlphaFoldDB" id="A0A0N4U4J3"/>
<evidence type="ECO:0000259" key="9">
    <source>
        <dbReference type="Pfam" id="PF07540"/>
    </source>
</evidence>
<dbReference type="Pfam" id="PF03914">
    <property type="entry name" value="CBF"/>
    <property type="match status" value="1"/>
</dbReference>
<evidence type="ECO:0000256" key="3">
    <source>
        <dbReference type="ARBA" id="ARBA00023054"/>
    </source>
</evidence>
<comment type="similarity">
    <text evidence="2">Belongs to the CBF/MAK21 family.</text>
</comment>
<dbReference type="InterPro" id="IPR005612">
    <property type="entry name" value="CCAAT-binding_factor"/>
</dbReference>
<evidence type="ECO:0000256" key="5">
    <source>
        <dbReference type="ARBA" id="ARBA00032701"/>
    </source>
</evidence>
<evidence type="ECO:0000313" key="13">
    <source>
        <dbReference type="WBParaSite" id="DME_0000170701-mRNA-1"/>
    </source>
</evidence>
<dbReference type="OrthoDB" id="10263597at2759"/>
<accession>A0A0N4U4J3</accession>
<evidence type="ECO:0000313" key="10">
    <source>
        <dbReference type="EMBL" id="VDN56094.1"/>
    </source>
</evidence>
<dbReference type="GO" id="GO:0003682">
    <property type="term" value="F:chromatin binding"/>
    <property type="evidence" value="ECO:0007669"/>
    <property type="project" value="TreeGrafter"/>
</dbReference>
<reference evidence="10 12" key="2">
    <citation type="submission" date="2018-11" db="EMBL/GenBank/DDBJ databases">
        <authorList>
            <consortium name="Pathogen Informatics"/>
        </authorList>
    </citation>
    <scope>NUCLEOTIDE SEQUENCE [LARGE SCALE GENOMIC DNA]</scope>
</reference>
<dbReference type="GO" id="GO:0006270">
    <property type="term" value="P:DNA replication initiation"/>
    <property type="evidence" value="ECO:0007669"/>
    <property type="project" value="TreeGrafter"/>
</dbReference>
<evidence type="ECO:0000256" key="4">
    <source>
        <dbReference type="ARBA" id="ARBA00023242"/>
    </source>
</evidence>
<keyword evidence="12" id="KW-1185">Reference proteome</keyword>
<dbReference type="Proteomes" id="UP000274756">
    <property type="component" value="Unassembled WGS sequence"/>
</dbReference>
<dbReference type="EMBL" id="UYYG01001154">
    <property type="protein sequence ID" value="VDN56094.1"/>
    <property type="molecule type" value="Genomic_DNA"/>
</dbReference>
<name>A0A0N4U4J3_DRAME</name>
<dbReference type="STRING" id="318479.A0A0N4U4J3"/>
<comment type="subcellular location">
    <subcellularLocation>
        <location evidence="1">Nucleus</location>
        <location evidence="1">Nucleolus</location>
    </subcellularLocation>
</comment>
<evidence type="ECO:0000256" key="6">
    <source>
        <dbReference type="ARBA" id="ARBA00032937"/>
    </source>
</evidence>
<keyword evidence="3 7" id="KW-0175">Coiled coil</keyword>
<dbReference type="InterPro" id="IPR011501">
    <property type="entry name" value="Noc3_N"/>
</dbReference>
<reference evidence="13" key="1">
    <citation type="submission" date="2017-02" db="UniProtKB">
        <authorList>
            <consortium name="WormBaseParasite"/>
        </authorList>
    </citation>
    <scope>IDENTIFICATION</scope>
</reference>
<organism evidence="11 13">
    <name type="scientific">Dracunculus medinensis</name>
    <name type="common">Guinea worm</name>
    <dbReference type="NCBI Taxonomy" id="318479"/>
    <lineage>
        <taxon>Eukaryota</taxon>
        <taxon>Metazoa</taxon>
        <taxon>Ecdysozoa</taxon>
        <taxon>Nematoda</taxon>
        <taxon>Chromadorea</taxon>
        <taxon>Rhabditida</taxon>
        <taxon>Spirurina</taxon>
        <taxon>Dracunculoidea</taxon>
        <taxon>Dracunculidae</taxon>
        <taxon>Dracunculus</taxon>
    </lineage>
</organism>
<sequence>MCEFFSVSICDIAEDFSDIETKPRRFKGEPDADFHELLPVKVGGKLVKQSRLINKCDEDGMQEEEKDKSKEPEKQLDYSTLTAAELLAKRKELINSSKLVICNSCYEILADPQNEISKLHELLRYCTGENVHSLAKNGVIPLALASLMQVFVDLIPGYHIRTPTQDELAQKMKKETKKFLEYELAFLKIYVKYLQILEKNVSIFMKGKKESMEESDLTKKAMLSLKCLCRIVLSTPHFNYSTKIIDLIVRLAVCNIPVVKESCSTLGSLFENDIVFETSAYGTGSIAKIVVGKKCNVPPELLSTFLKLKIKEVNNDSNKKREKTRIFGKKVKLHKEKASKSKQKYIKQLKKLEADLKEIEAQESFRKRDKFATETMNHVFVTYFRIIKRMPTTKLLSPVLEGLSKFAHLINIEFFNDIVFALESLVEQQRLRLIDSLHCVYVVFIILSGEGVAINVDPFLFYRLLYRLLPGIPFESDPVVLGRILSLTLRSLNIMFNVRRKCVSPGRVAAFIKRLLAITFLLPCHGVIGVLLSHPNLLSLVEESEGIYCGGNFNASIDDPDYSNAQTSSIIAELEILSKHQHPLAATLACHLRNGLPSVGRSRLNSQIITKLVYCVSNFFINLAILLA</sequence>
<evidence type="ECO:0000256" key="7">
    <source>
        <dbReference type="SAM" id="Coils"/>
    </source>
</evidence>
<evidence type="ECO:0000259" key="8">
    <source>
        <dbReference type="Pfam" id="PF03914"/>
    </source>
</evidence>
<gene>
    <name evidence="10" type="ORF">DME_LOCUS6067</name>
</gene>
<evidence type="ECO:0000313" key="11">
    <source>
        <dbReference type="Proteomes" id="UP000038040"/>
    </source>
</evidence>
<dbReference type="Proteomes" id="UP000038040">
    <property type="component" value="Unplaced"/>
</dbReference>